<dbReference type="GO" id="GO:0006886">
    <property type="term" value="P:intracellular protein transport"/>
    <property type="evidence" value="ECO:0007669"/>
    <property type="project" value="InterPro"/>
</dbReference>
<dbReference type="InterPro" id="IPR010989">
    <property type="entry name" value="SNARE"/>
</dbReference>
<evidence type="ECO:0000256" key="2">
    <source>
        <dbReference type="ARBA" id="ARBA00009063"/>
    </source>
</evidence>
<dbReference type="OrthoDB" id="10251371at2759"/>
<keyword evidence="9 10" id="KW-0472">Membrane</keyword>
<dbReference type="PANTHER" id="PTHR19957">
    <property type="entry name" value="SYNTAXIN"/>
    <property type="match status" value="1"/>
</dbReference>
<keyword evidence="3" id="KW-0813">Transport</keyword>
<evidence type="ECO:0000259" key="11">
    <source>
        <dbReference type="PROSITE" id="PS50192"/>
    </source>
</evidence>
<evidence type="ECO:0000256" key="3">
    <source>
        <dbReference type="ARBA" id="ARBA00022448"/>
    </source>
</evidence>
<dbReference type="GO" id="GO:0000139">
    <property type="term" value="C:Golgi membrane"/>
    <property type="evidence" value="ECO:0007669"/>
    <property type="project" value="UniProtKB-SubCell"/>
</dbReference>
<evidence type="ECO:0000256" key="6">
    <source>
        <dbReference type="ARBA" id="ARBA00022989"/>
    </source>
</evidence>
<dbReference type="Gene3D" id="1.20.58.70">
    <property type="match status" value="1"/>
</dbReference>
<keyword evidence="8" id="KW-0175">Coiled coil</keyword>
<proteinExistence type="inferred from homology"/>
<evidence type="ECO:0000256" key="4">
    <source>
        <dbReference type="ARBA" id="ARBA00022692"/>
    </source>
</evidence>
<keyword evidence="4 10" id="KW-0812">Transmembrane</keyword>
<dbReference type="Proteomes" id="UP000187209">
    <property type="component" value="Unassembled WGS sequence"/>
</dbReference>
<evidence type="ECO:0000256" key="5">
    <source>
        <dbReference type="ARBA" id="ARBA00022927"/>
    </source>
</evidence>
<name>A0A1R2CY06_9CILI</name>
<comment type="similarity">
    <text evidence="2">Belongs to the syntaxin family.</text>
</comment>
<dbReference type="GO" id="GO:0031201">
    <property type="term" value="C:SNARE complex"/>
    <property type="evidence" value="ECO:0007669"/>
    <property type="project" value="TreeGrafter"/>
</dbReference>
<comment type="subcellular location">
    <subcellularLocation>
        <location evidence="1">Golgi apparatus membrane</location>
        <topology evidence="1">Single-pass type IV membrane protein</topology>
    </subcellularLocation>
</comment>
<reference evidence="12 13" key="1">
    <citation type="submission" date="2016-11" db="EMBL/GenBank/DDBJ databases">
        <title>The macronuclear genome of Stentor coeruleus: a giant cell with tiny introns.</title>
        <authorList>
            <person name="Slabodnick M."/>
            <person name="Ruby J.G."/>
            <person name="Reiff S.B."/>
            <person name="Swart E.C."/>
            <person name="Gosai S."/>
            <person name="Prabakaran S."/>
            <person name="Witkowska E."/>
            <person name="Larue G.E."/>
            <person name="Fisher S."/>
            <person name="Freeman R.M."/>
            <person name="Gunawardena J."/>
            <person name="Chu W."/>
            <person name="Stover N.A."/>
            <person name="Gregory B.D."/>
            <person name="Nowacki M."/>
            <person name="Derisi J."/>
            <person name="Roy S.W."/>
            <person name="Marshall W.F."/>
            <person name="Sood P."/>
        </authorList>
    </citation>
    <scope>NUCLEOTIDE SEQUENCE [LARGE SCALE GENOMIC DNA]</scope>
    <source>
        <strain evidence="12">WM001</strain>
    </source>
</reference>
<dbReference type="GO" id="GO:0000149">
    <property type="term" value="F:SNARE binding"/>
    <property type="evidence" value="ECO:0007669"/>
    <property type="project" value="TreeGrafter"/>
</dbReference>
<dbReference type="InterPro" id="IPR000727">
    <property type="entry name" value="T_SNARE_dom"/>
</dbReference>
<evidence type="ECO:0000313" key="12">
    <source>
        <dbReference type="EMBL" id="OMJ93898.1"/>
    </source>
</evidence>
<keyword evidence="13" id="KW-1185">Reference proteome</keyword>
<gene>
    <name evidence="12" type="ORF">SteCoe_3094</name>
</gene>
<keyword evidence="7" id="KW-0333">Golgi apparatus</keyword>
<protein>
    <recommendedName>
        <fullName evidence="11">t-SNARE coiled-coil homology domain-containing protein</fullName>
    </recommendedName>
</protein>
<dbReference type="SUPFAM" id="SSF47661">
    <property type="entry name" value="t-snare proteins"/>
    <property type="match status" value="1"/>
</dbReference>
<evidence type="ECO:0000256" key="9">
    <source>
        <dbReference type="ARBA" id="ARBA00023136"/>
    </source>
</evidence>
<dbReference type="CDD" id="cd15845">
    <property type="entry name" value="SNARE_syntaxin16"/>
    <property type="match status" value="1"/>
</dbReference>
<keyword evidence="5" id="KW-0653">Protein transport</keyword>
<evidence type="ECO:0000256" key="7">
    <source>
        <dbReference type="ARBA" id="ARBA00023034"/>
    </source>
</evidence>
<comment type="caution">
    <text evidence="12">The sequence shown here is derived from an EMBL/GenBank/DDBJ whole genome shotgun (WGS) entry which is preliminary data.</text>
</comment>
<keyword evidence="6 10" id="KW-1133">Transmembrane helix</keyword>
<dbReference type="Pfam" id="PF05739">
    <property type="entry name" value="SNARE"/>
    <property type="match status" value="1"/>
</dbReference>
<dbReference type="PROSITE" id="PS00914">
    <property type="entry name" value="SYNTAXIN"/>
    <property type="match status" value="1"/>
</dbReference>
<evidence type="ECO:0000256" key="8">
    <source>
        <dbReference type="ARBA" id="ARBA00023054"/>
    </source>
</evidence>
<accession>A0A1R2CY06</accession>
<dbReference type="GO" id="GO:0005484">
    <property type="term" value="F:SNAP receptor activity"/>
    <property type="evidence" value="ECO:0007669"/>
    <property type="project" value="InterPro"/>
</dbReference>
<feature type="transmembrane region" description="Helical" evidence="10">
    <location>
        <begin position="294"/>
        <end position="317"/>
    </location>
</feature>
<sequence>MSLISGSIQKSIGSSRVLTYEFKKLRKTGTPRKRFQVEVDISPFRGSEKLLEELDPIEKLKPAFPPLWVDTYDKIIEEIGKLKENMTLLESLQQKRIVNPFSSNNSTGSYSSSFGKGLSNNSNPNENLDSRIKFTSDSVYNTIKYIDSQIKDLRNHEGNSEDKNIRNNIIASLSTKLKDMTLRYKKKQEIYVAKIAPAAPKSLLEYESNEISLEDDDFGDHKQEIAKYRNEEINSLVANVVDLADIFKELNSLVVTQGTILDRIDYNIQMTLEHTTKANKELVKAEKHQKCTRAAGCILLLVIFIIVLLIILALKIYL</sequence>
<dbReference type="EMBL" id="MPUH01000035">
    <property type="protein sequence ID" value="OMJ93898.1"/>
    <property type="molecule type" value="Genomic_DNA"/>
</dbReference>
<evidence type="ECO:0000256" key="10">
    <source>
        <dbReference type="SAM" id="Phobius"/>
    </source>
</evidence>
<dbReference type="GO" id="GO:0006906">
    <property type="term" value="P:vesicle fusion"/>
    <property type="evidence" value="ECO:0007669"/>
    <property type="project" value="TreeGrafter"/>
</dbReference>
<dbReference type="InterPro" id="IPR045242">
    <property type="entry name" value="Syntaxin"/>
</dbReference>
<dbReference type="InterPro" id="IPR006012">
    <property type="entry name" value="Syntaxin/epimorphin_CS"/>
</dbReference>
<evidence type="ECO:0000313" key="13">
    <source>
        <dbReference type="Proteomes" id="UP000187209"/>
    </source>
</evidence>
<dbReference type="GO" id="GO:0048278">
    <property type="term" value="P:vesicle docking"/>
    <property type="evidence" value="ECO:0007669"/>
    <property type="project" value="TreeGrafter"/>
</dbReference>
<evidence type="ECO:0000256" key="1">
    <source>
        <dbReference type="ARBA" id="ARBA00004409"/>
    </source>
</evidence>
<dbReference type="PROSITE" id="PS50192">
    <property type="entry name" value="T_SNARE"/>
    <property type="match status" value="1"/>
</dbReference>
<feature type="domain" description="T-SNARE coiled-coil homology" evidence="11">
    <location>
        <begin position="223"/>
        <end position="285"/>
    </location>
</feature>
<dbReference type="PANTHER" id="PTHR19957:SF83">
    <property type="entry name" value="SYNTAXIN-16"/>
    <property type="match status" value="1"/>
</dbReference>
<dbReference type="AlphaFoldDB" id="A0A1R2CY06"/>
<organism evidence="12 13">
    <name type="scientific">Stentor coeruleus</name>
    <dbReference type="NCBI Taxonomy" id="5963"/>
    <lineage>
        <taxon>Eukaryota</taxon>
        <taxon>Sar</taxon>
        <taxon>Alveolata</taxon>
        <taxon>Ciliophora</taxon>
        <taxon>Postciliodesmatophora</taxon>
        <taxon>Heterotrichea</taxon>
        <taxon>Heterotrichida</taxon>
        <taxon>Stentoridae</taxon>
        <taxon>Stentor</taxon>
    </lineage>
</organism>
<dbReference type="SMART" id="SM00397">
    <property type="entry name" value="t_SNARE"/>
    <property type="match status" value="1"/>
</dbReference>
<dbReference type="Gene3D" id="1.20.5.110">
    <property type="match status" value="1"/>
</dbReference>